<accession>A0A183U4S8</accession>
<gene>
    <name evidence="1" type="ORF">TCNE_LOCUS3498</name>
</gene>
<dbReference type="EMBL" id="UYWY01004535">
    <property type="protein sequence ID" value="VDM29215.1"/>
    <property type="molecule type" value="Genomic_DNA"/>
</dbReference>
<sequence>MKRRMVSIKMLQHISNEDLRCCSGVKDIVEMMYARKHTWAGHVARMNDNRWTKQTVECCPRNVRRKPGRPSLRWRNSLVHLHGITWVDKRKIELDGRMVARCLNGELIDESTPAESVRK</sequence>
<dbReference type="WBParaSite" id="TCNE_0000349801-mRNA-1">
    <property type="protein sequence ID" value="TCNE_0000349801-mRNA-1"/>
    <property type="gene ID" value="TCNE_0000349801"/>
</dbReference>
<name>A0A183U4S8_TOXCA</name>
<dbReference type="Proteomes" id="UP000050794">
    <property type="component" value="Unassembled WGS sequence"/>
</dbReference>
<keyword evidence="2" id="KW-1185">Reference proteome</keyword>
<reference evidence="1 2" key="2">
    <citation type="submission" date="2018-11" db="EMBL/GenBank/DDBJ databases">
        <authorList>
            <consortium name="Pathogen Informatics"/>
        </authorList>
    </citation>
    <scope>NUCLEOTIDE SEQUENCE [LARGE SCALE GENOMIC DNA]</scope>
</reference>
<proteinExistence type="predicted"/>
<evidence type="ECO:0000313" key="1">
    <source>
        <dbReference type="EMBL" id="VDM29215.1"/>
    </source>
</evidence>
<evidence type="ECO:0000313" key="2">
    <source>
        <dbReference type="Proteomes" id="UP000050794"/>
    </source>
</evidence>
<evidence type="ECO:0000313" key="3">
    <source>
        <dbReference type="WBParaSite" id="TCNE_0000349801-mRNA-1"/>
    </source>
</evidence>
<dbReference type="AlphaFoldDB" id="A0A183U4S8"/>
<protein>
    <submittedName>
        <fullName evidence="1 3">Uncharacterized protein</fullName>
    </submittedName>
</protein>
<reference evidence="3" key="1">
    <citation type="submission" date="2016-06" db="UniProtKB">
        <authorList>
            <consortium name="WormBaseParasite"/>
        </authorList>
    </citation>
    <scope>IDENTIFICATION</scope>
</reference>
<organism evidence="2 3">
    <name type="scientific">Toxocara canis</name>
    <name type="common">Canine roundworm</name>
    <dbReference type="NCBI Taxonomy" id="6265"/>
    <lineage>
        <taxon>Eukaryota</taxon>
        <taxon>Metazoa</taxon>
        <taxon>Ecdysozoa</taxon>
        <taxon>Nematoda</taxon>
        <taxon>Chromadorea</taxon>
        <taxon>Rhabditida</taxon>
        <taxon>Spirurina</taxon>
        <taxon>Ascaridomorpha</taxon>
        <taxon>Ascaridoidea</taxon>
        <taxon>Toxocaridae</taxon>
        <taxon>Toxocara</taxon>
    </lineage>
</organism>